<feature type="region of interest" description="Disordered" evidence="1">
    <location>
        <begin position="212"/>
        <end position="233"/>
    </location>
</feature>
<proteinExistence type="predicted"/>
<evidence type="ECO:0000256" key="1">
    <source>
        <dbReference type="SAM" id="MobiDB-lite"/>
    </source>
</evidence>
<reference evidence="2 3" key="1">
    <citation type="journal article" date="2019" name="Int. J. Syst. Evol. Microbiol.">
        <title>The Global Catalogue of Microorganisms (GCM) 10K type strain sequencing project: providing services to taxonomists for standard genome sequencing and annotation.</title>
        <authorList>
            <consortium name="The Broad Institute Genomics Platform"/>
            <consortium name="The Broad Institute Genome Sequencing Center for Infectious Disease"/>
            <person name="Wu L."/>
            <person name="Ma J."/>
        </authorList>
    </citation>
    <scope>NUCLEOTIDE SEQUENCE [LARGE SCALE GENOMIC DNA]</scope>
    <source>
        <strain evidence="2 3">JCM 16117</strain>
    </source>
</reference>
<dbReference type="InterPro" id="IPR011042">
    <property type="entry name" value="6-blade_b-propeller_TolB-like"/>
</dbReference>
<dbReference type="Proteomes" id="UP001500929">
    <property type="component" value="Unassembled WGS sequence"/>
</dbReference>
<dbReference type="Gene3D" id="2.60.40.3440">
    <property type="match status" value="1"/>
</dbReference>
<feature type="compositionally biased region" description="Low complexity" evidence="1">
    <location>
        <begin position="212"/>
        <end position="230"/>
    </location>
</feature>
<sequence length="870" mass="90282">MGQSFSGDGRYTVFESNELLTPDAVGDVRHVYRRNTADGTLELVSRRARPDLPVGPAYRASISADGNWIAFQTTDAGIFEDDPSPVGSMQIALTDMSTGEIIRVSTPRGTVPVPGEILSAVNSDAMVSADGSHVVFVSNQPGINNHGAPTSILSTVELFDRSTGDITNVSGGVNAGTGAAEMARGASDEPVVSADGRFVAFTSDATNLGVAATTPAPTASTSSPTATPAPVENAPERRSYVYRWDSETGKSILVSASVDDTGSGFTKTDDDSYGPTISGDGSKVGFISGATNLVGPTEVPTTDDHMTDAFVRDLSGKGAAVTHRVSLVMVDEAKPDWPDSYGYSPSVVRVRRWYEPWASTTRIALAADGRSAVLTSMTPLVSIHGDCVGCQNFVDDNSALDVYQVLLTDDARPTALQPVSVKRTDQYVANTTVRALLRESTTGGGDSVADGKTPSTADGSWVAFGSLAGDLRGITGTTPIGWGPPSPGHPSGAVTDWLPIYVDGGEPDDHSEPVRTFTVAANAFNPHLHVPLDDQAALEKRPTQAIDYETRIRSLPTLGTPAQVTATSFLSVPSVAPKQSDITYGLTVTANSAGSAEVVIEFDQFAVMRELSIPPYWVKAAGDAANTVTYTNTRLNAGDTATFSLALRNTNALLNATTAKVVASINGVSQAAQASAAVRPPPPVCTQPSTATKVVAGVATNLLHTQCVSAATPTRATVRAEHGSAELKYGGGITYTPDAGHRGADSITVTGVDGYSRISDPVIIPVEVVAPPIAAGDSYTVAGGSVLTVPADRGVLANDTLPAVDSAWRVQRGYPPSSGTLSMDDATGAFTFTPADGFVGDVTFKYRVNGTGPNSAASTPIVTVAIHVTR</sequence>
<comment type="caution">
    <text evidence="2">The sequence shown here is derived from an EMBL/GenBank/DDBJ whole genome shotgun (WGS) entry which is preliminary data.</text>
</comment>
<gene>
    <name evidence="2" type="ORF">GCM10009851_33700</name>
</gene>
<dbReference type="Gene3D" id="2.120.10.30">
    <property type="entry name" value="TolB, C-terminal domain"/>
    <property type="match status" value="1"/>
</dbReference>
<dbReference type="EMBL" id="BAAAQY010000011">
    <property type="protein sequence ID" value="GAA2245618.1"/>
    <property type="molecule type" value="Genomic_DNA"/>
</dbReference>
<keyword evidence="3" id="KW-1185">Reference proteome</keyword>
<dbReference type="SUPFAM" id="SSF82171">
    <property type="entry name" value="DPP6 N-terminal domain-like"/>
    <property type="match status" value="1"/>
</dbReference>
<dbReference type="SUPFAM" id="SSF69304">
    <property type="entry name" value="Tricorn protease N-terminal domain"/>
    <property type="match status" value="1"/>
</dbReference>
<evidence type="ECO:0000313" key="3">
    <source>
        <dbReference type="Proteomes" id="UP001500929"/>
    </source>
</evidence>
<name>A0ABN3E019_9MICO</name>
<protein>
    <submittedName>
        <fullName evidence="2">Uncharacterized protein</fullName>
    </submittedName>
</protein>
<organism evidence="2 3">
    <name type="scientific">Herbiconiux moechotypicola</name>
    <dbReference type="NCBI Taxonomy" id="637393"/>
    <lineage>
        <taxon>Bacteria</taxon>
        <taxon>Bacillati</taxon>
        <taxon>Actinomycetota</taxon>
        <taxon>Actinomycetes</taxon>
        <taxon>Micrococcales</taxon>
        <taxon>Microbacteriaceae</taxon>
        <taxon>Herbiconiux</taxon>
    </lineage>
</organism>
<dbReference type="Pfam" id="PF17963">
    <property type="entry name" value="Big_9"/>
    <property type="match status" value="1"/>
</dbReference>
<dbReference type="Pfam" id="PF07676">
    <property type="entry name" value="PD40"/>
    <property type="match status" value="1"/>
</dbReference>
<evidence type="ECO:0000313" key="2">
    <source>
        <dbReference type="EMBL" id="GAA2245618.1"/>
    </source>
</evidence>
<dbReference type="InterPro" id="IPR011659">
    <property type="entry name" value="WD40"/>
</dbReference>
<accession>A0ABN3E019</accession>